<sequence length="1173" mass="135017">METKQKKKYVTRLQDSLGYDNCFMVDPVGLSGGLAVFWKNCYKVEVLSADNRIIDLKVNIGSMMFFLTCVYGDPVRALRQLVWEQLSGIGIGRNEAWVVLGDFNELMTNTEKMGGPLRNESSFWDFRNMAHNCKLAEIRSSGNWFSWAGWRDKIWIQCRLDRSFGNDEWFQLFPRAHMEYLDMWASDHRPILITFASEQSVNAKGRFCFDKRWLSKPGIVDVVKRGWCGGQQDIEISLAERIGRCRSELSRWKRSSNTNSEIRMVKLKETLEKEVSKMHPEPNVMQRTKTELAFAYKEEEIFWKHCSREQWLNTGERNTRYFHNCVKSRKVKNRILMLVDEEGDEQFSEGSKGQIAINYFRELFSSSKPQNLDSLLDGFEARLTPSMNEALTAPVLESEIKKAVFSIKGSRAPGADGFTSDFYQHFWSIVGPSVTAEIQKFFSSSSFPIEWNYTQICLIPKVKNPSKMSEMRPISLCSVHYKIISNIMCERLKKILPLIISDTQGAFVSGRVITDNIIIAHELIHALRTNDAVSKEFMAIKTDMSKAYDRVEWLNGIQLADSGPSIHHLLFADDSLLLCKASANERSEIMRCLKLYGEASGQVINNSKSSIIFGSKVEEVLKHVVKKILGIGKEGGEGSYLGLPECFSGSKRKLLNFIQEKLQSRLHGWFAKSLSQGGKEVLLKSIALALPVYAMSCFQLPQDLCKKLTSVMTEFWWSSGNDRNKIPWVAWKKLCKKKEDGGLGFHDIVKFNQALLCKQAWRLLDQPQSLLARFLKSRYFKKKSFLDCGVGTRPSYAWRSIIHGRELLKKGLRKSIGNGQNTWVWIEKWIPDDYPRPPTSLQRNRDVMLRVSDLLDRNTGHWDEDRVRHLFIREDADYILSLRVSTDLQDSYVWSFSKNGLYNSQSGYKLLEALPEHQEFPITSLPPIEKKLWSRLWKVQTMPKIRHFMWKALAGALAVSDRLQSRGKRYDANSILVKAREDAETWMAANKSDAPATNTSLSTSSHTHHTWRSPMLSFGKCNIGCSWIKQEMNCGAAWILRDHSGKPLFHSRRSYSKIASRFEADLLSLLWAVESLSNLRQNKIIFEISSQKVVEAMRYPHRYPLFRHLISDIRRFLDAFEFSVIVNSATECNRVANEIATSFTRDHRYQSYVAREGPLWLREIIIEESKLLV</sequence>
<dbReference type="AlphaFoldDB" id="A0A8T2CL17"/>
<evidence type="ECO:0000313" key="6">
    <source>
        <dbReference type="Proteomes" id="UP000694240"/>
    </source>
</evidence>
<evidence type="ECO:0000259" key="3">
    <source>
        <dbReference type="Pfam" id="PF13456"/>
    </source>
</evidence>
<dbReference type="Proteomes" id="UP000694240">
    <property type="component" value="Chromosome 5"/>
</dbReference>
<dbReference type="InterPro" id="IPR044730">
    <property type="entry name" value="RNase_H-like_dom_plant"/>
</dbReference>
<feature type="domain" description="Reverse transcriptase zinc-binding" evidence="4">
    <location>
        <begin position="929"/>
        <end position="980"/>
    </location>
</feature>
<feature type="domain" description="Endonuclease/exonuclease/phosphatase" evidence="2">
    <location>
        <begin position="18"/>
        <end position="188"/>
    </location>
</feature>
<comment type="caution">
    <text evidence="5">The sequence shown here is derived from an EMBL/GenBank/DDBJ whole genome shotgun (WGS) entry which is preliminary data.</text>
</comment>
<name>A0A8T2CL17_9BRAS</name>
<dbReference type="Pfam" id="PF13456">
    <property type="entry name" value="RVT_3"/>
    <property type="match status" value="1"/>
</dbReference>
<gene>
    <name evidence="5" type="ORF">ISN45_At05g003340</name>
</gene>
<evidence type="ECO:0000259" key="2">
    <source>
        <dbReference type="Pfam" id="PF03372"/>
    </source>
</evidence>
<feature type="domain" description="Reverse transcriptase" evidence="1">
    <location>
        <begin position="463"/>
        <end position="557"/>
    </location>
</feature>
<keyword evidence="6" id="KW-1185">Reference proteome</keyword>
<reference evidence="5 6" key="1">
    <citation type="submission" date="2020-12" db="EMBL/GenBank/DDBJ databases">
        <title>Concerted genomic and epigenomic changes stabilize Arabidopsis allopolyploids.</title>
        <authorList>
            <person name="Chen Z."/>
        </authorList>
    </citation>
    <scope>NUCLEOTIDE SEQUENCE [LARGE SCALE GENOMIC DNA]</scope>
    <source>
        <strain evidence="5">Allo738</strain>
        <tissue evidence="5">Leaf</tissue>
    </source>
</reference>
<dbReference type="InterPro" id="IPR000477">
    <property type="entry name" value="RT_dom"/>
</dbReference>
<organism evidence="5 6">
    <name type="scientific">Arabidopsis thaliana x Arabidopsis arenosa</name>
    <dbReference type="NCBI Taxonomy" id="1240361"/>
    <lineage>
        <taxon>Eukaryota</taxon>
        <taxon>Viridiplantae</taxon>
        <taxon>Streptophyta</taxon>
        <taxon>Embryophyta</taxon>
        <taxon>Tracheophyta</taxon>
        <taxon>Spermatophyta</taxon>
        <taxon>Magnoliopsida</taxon>
        <taxon>eudicotyledons</taxon>
        <taxon>Gunneridae</taxon>
        <taxon>Pentapetalae</taxon>
        <taxon>rosids</taxon>
        <taxon>malvids</taxon>
        <taxon>Brassicales</taxon>
        <taxon>Brassicaceae</taxon>
        <taxon>Camelineae</taxon>
        <taxon>Arabidopsis</taxon>
    </lineage>
</organism>
<dbReference type="Pfam" id="PF00078">
    <property type="entry name" value="RVT_1"/>
    <property type="match status" value="1"/>
</dbReference>
<dbReference type="EMBL" id="JAEFBK010000005">
    <property type="protein sequence ID" value="KAG7601118.1"/>
    <property type="molecule type" value="Genomic_DNA"/>
</dbReference>
<dbReference type="GO" id="GO:0004523">
    <property type="term" value="F:RNA-DNA hybrid ribonuclease activity"/>
    <property type="evidence" value="ECO:0007669"/>
    <property type="project" value="InterPro"/>
</dbReference>
<dbReference type="PANTHER" id="PTHR33116">
    <property type="entry name" value="REVERSE TRANSCRIPTASE ZINC-BINDING DOMAIN-CONTAINING PROTEIN-RELATED-RELATED"/>
    <property type="match status" value="1"/>
</dbReference>
<protein>
    <submittedName>
        <fullName evidence="5">Ribonuclease H domain</fullName>
    </submittedName>
</protein>
<dbReference type="InterPro" id="IPR005135">
    <property type="entry name" value="Endo/exonuclease/phosphatase"/>
</dbReference>
<evidence type="ECO:0000259" key="1">
    <source>
        <dbReference type="Pfam" id="PF00078"/>
    </source>
</evidence>
<dbReference type="GO" id="GO:0003676">
    <property type="term" value="F:nucleic acid binding"/>
    <property type="evidence" value="ECO:0007669"/>
    <property type="project" value="InterPro"/>
</dbReference>
<dbReference type="Pfam" id="PF03372">
    <property type="entry name" value="Exo_endo_phos"/>
    <property type="match status" value="1"/>
</dbReference>
<evidence type="ECO:0000259" key="4">
    <source>
        <dbReference type="Pfam" id="PF13966"/>
    </source>
</evidence>
<proteinExistence type="predicted"/>
<evidence type="ECO:0000313" key="5">
    <source>
        <dbReference type="EMBL" id="KAG7601118.1"/>
    </source>
</evidence>
<dbReference type="Pfam" id="PF13966">
    <property type="entry name" value="zf-RVT"/>
    <property type="match status" value="1"/>
</dbReference>
<dbReference type="CDD" id="cd01650">
    <property type="entry name" value="RT_nLTR_like"/>
    <property type="match status" value="1"/>
</dbReference>
<accession>A0A8T2CL17</accession>
<dbReference type="PANTHER" id="PTHR33116:SF86">
    <property type="entry name" value="REVERSE TRANSCRIPTASE DOMAIN-CONTAINING PROTEIN"/>
    <property type="match status" value="1"/>
</dbReference>
<feature type="domain" description="RNase H type-1" evidence="3">
    <location>
        <begin position="1027"/>
        <end position="1141"/>
    </location>
</feature>
<dbReference type="InterPro" id="IPR026960">
    <property type="entry name" value="RVT-Znf"/>
</dbReference>
<dbReference type="CDD" id="cd06222">
    <property type="entry name" value="RNase_H_like"/>
    <property type="match status" value="1"/>
</dbReference>
<dbReference type="InterPro" id="IPR002156">
    <property type="entry name" value="RNaseH_domain"/>
</dbReference>